<evidence type="ECO:0000313" key="2">
    <source>
        <dbReference type="Proteomes" id="UP001064206"/>
    </source>
</evidence>
<proteinExistence type="predicted"/>
<evidence type="ECO:0000313" key="1">
    <source>
        <dbReference type="EMBL" id="UXE36451.1"/>
    </source>
</evidence>
<dbReference type="Proteomes" id="UP001064206">
    <property type="component" value="Chromosome"/>
</dbReference>
<dbReference type="RefSeq" id="WP_049078412.1">
    <property type="nucleotide sequence ID" value="NZ_CP104450.1"/>
</dbReference>
<accession>A0A9Q9J9H4</accession>
<dbReference type="AlphaFoldDB" id="A0A9Q9J9H4"/>
<name>A0A9Q9J9H4_RAOOR</name>
<gene>
    <name evidence="1" type="ORF">N2J37_18040</name>
</gene>
<reference evidence="1" key="1">
    <citation type="submission" date="2022-09" db="EMBL/GenBank/DDBJ databases">
        <title>Multidrug resistance Raoultella ornithinolytica Strain MQB_Silv_108.</title>
        <authorList>
            <person name="Quintela-Baluja M."/>
        </authorList>
    </citation>
    <scope>NUCLEOTIDE SEQUENCE</scope>
    <source>
        <strain evidence="1">MQB_Silv_108</strain>
    </source>
</reference>
<sequence length="164" mass="18244">MAVVRKVKLSSDIIKGESIIFDYPAGTNIDLIDPASVKTSYTYPFQAIDTNNWEAGIWTAIIDSPKEYGVNQFELVDPTSKASAYNNLKKIIDEIDTIIIQRATNGGVISQSIQNKSLTYESSEALMKLRKMYVERANDLMSSMKGYTSSGSPIKSITNFRGKR</sequence>
<dbReference type="EMBL" id="CP104450">
    <property type="protein sequence ID" value="UXE36451.1"/>
    <property type="molecule type" value="Genomic_DNA"/>
</dbReference>
<organism evidence="1 2">
    <name type="scientific">Raoultella ornithinolytica</name>
    <name type="common">Klebsiella ornithinolytica</name>
    <dbReference type="NCBI Taxonomy" id="54291"/>
    <lineage>
        <taxon>Bacteria</taxon>
        <taxon>Pseudomonadati</taxon>
        <taxon>Pseudomonadota</taxon>
        <taxon>Gammaproteobacteria</taxon>
        <taxon>Enterobacterales</taxon>
        <taxon>Enterobacteriaceae</taxon>
        <taxon>Klebsiella/Raoultella group</taxon>
        <taxon>Raoultella</taxon>
    </lineage>
</organism>
<protein>
    <submittedName>
        <fullName evidence="1">Uncharacterized protein</fullName>
    </submittedName>
</protein>